<comment type="caution">
    <text evidence="1">The sequence shown here is derived from an EMBL/GenBank/DDBJ whole genome shotgun (WGS) entry which is preliminary data.</text>
</comment>
<evidence type="ECO:0000313" key="1">
    <source>
        <dbReference type="EMBL" id="TVU23730.1"/>
    </source>
</evidence>
<dbReference type="AlphaFoldDB" id="A0A5J9UKP1"/>
<accession>A0A5J9UKP1</accession>
<dbReference type="Proteomes" id="UP000324897">
    <property type="component" value="Chromosome 2"/>
</dbReference>
<proteinExistence type="predicted"/>
<name>A0A5J9UKP1_9POAL</name>
<reference evidence="1 2" key="1">
    <citation type="journal article" date="2019" name="Sci. Rep.">
        <title>A high-quality genome of Eragrostis curvula grass provides insights into Poaceae evolution and supports new strategies to enhance forage quality.</title>
        <authorList>
            <person name="Carballo J."/>
            <person name="Santos B.A.C.M."/>
            <person name="Zappacosta D."/>
            <person name="Garbus I."/>
            <person name="Selva J.P."/>
            <person name="Gallo C.A."/>
            <person name="Diaz A."/>
            <person name="Albertini E."/>
            <person name="Caccamo M."/>
            <person name="Echenique V."/>
        </authorList>
    </citation>
    <scope>NUCLEOTIDE SEQUENCE [LARGE SCALE GENOMIC DNA]</scope>
    <source>
        <strain evidence="2">cv. Victoria</strain>
        <tissue evidence="1">Leaf</tissue>
    </source>
</reference>
<sequence length="78" mass="8926">MDIAAKERGQDERRRGILLSGVQDMVDDRRNQKIFEDVAMSLLGMATLLQEHLRLLGRARATVSYNKTRTVARRVAAW</sequence>
<evidence type="ECO:0000313" key="2">
    <source>
        <dbReference type="Proteomes" id="UP000324897"/>
    </source>
</evidence>
<dbReference type="EMBL" id="RWGY01000013">
    <property type="protein sequence ID" value="TVU23730.1"/>
    <property type="molecule type" value="Genomic_DNA"/>
</dbReference>
<protein>
    <submittedName>
        <fullName evidence="1">Uncharacterized protein</fullName>
    </submittedName>
</protein>
<keyword evidence="2" id="KW-1185">Reference proteome</keyword>
<organism evidence="1 2">
    <name type="scientific">Eragrostis curvula</name>
    <name type="common">weeping love grass</name>
    <dbReference type="NCBI Taxonomy" id="38414"/>
    <lineage>
        <taxon>Eukaryota</taxon>
        <taxon>Viridiplantae</taxon>
        <taxon>Streptophyta</taxon>
        <taxon>Embryophyta</taxon>
        <taxon>Tracheophyta</taxon>
        <taxon>Spermatophyta</taxon>
        <taxon>Magnoliopsida</taxon>
        <taxon>Liliopsida</taxon>
        <taxon>Poales</taxon>
        <taxon>Poaceae</taxon>
        <taxon>PACMAD clade</taxon>
        <taxon>Chloridoideae</taxon>
        <taxon>Eragrostideae</taxon>
        <taxon>Eragrostidinae</taxon>
        <taxon>Eragrostis</taxon>
    </lineage>
</organism>
<gene>
    <name evidence="1" type="ORF">EJB05_26109</name>
</gene>
<dbReference type="Gramene" id="TVU23730">
    <property type="protein sequence ID" value="TVU23730"/>
    <property type="gene ID" value="EJB05_26109"/>
</dbReference>